<feature type="compositionally biased region" description="Basic and acidic residues" evidence="1">
    <location>
        <begin position="54"/>
        <end position="65"/>
    </location>
</feature>
<protein>
    <submittedName>
        <fullName evidence="2">Uncharacterized protein</fullName>
    </submittedName>
</protein>
<accession>A0ABR1MQ47</accession>
<name>A0ABR1MQ47_9PEZI</name>
<keyword evidence="3" id="KW-1185">Reference proteome</keyword>
<feature type="region of interest" description="Disordered" evidence="1">
    <location>
        <begin position="99"/>
        <end position="150"/>
    </location>
</feature>
<proteinExistence type="predicted"/>
<gene>
    <name evidence="2" type="ORF">IWX46DRAFT_588274</name>
</gene>
<evidence type="ECO:0000313" key="3">
    <source>
        <dbReference type="Proteomes" id="UP001365128"/>
    </source>
</evidence>
<sequence>MWVVEASSCLACRCGLLCHGLEVEEAGFAPACELPSISEEVRNFWSQSASRPEASGRRAGQERPKRQFQAQIRCIGRQDRQLWRRGGFKRAVVEDSGRLHLPSRGTEQRHKTTKNFCNIGPITMYSEKRPPGSGRLPSQTRLGSSHTLSR</sequence>
<dbReference type="Proteomes" id="UP001365128">
    <property type="component" value="Unassembled WGS sequence"/>
</dbReference>
<evidence type="ECO:0000313" key="2">
    <source>
        <dbReference type="EMBL" id="KAK7555858.1"/>
    </source>
</evidence>
<reference evidence="2 3" key="1">
    <citation type="submission" date="2024-04" db="EMBL/GenBank/DDBJ databases">
        <title>Phyllosticta paracitricarpa is synonymous to the EU quarantine fungus P. citricarpa based on phylogenomic analyses.</title>
        <authorList>
            <consortium name="Lawrence Berkeley National Laboratory"/>
            <person name="Van Ingen-Buijs V.A."/>
            <person name="Van Westerhoven A.C."/>
            <person name="Haridas S."/>
            <person name="Skiadas P."/>
            <person name="Martin F."/>
            <person name="Groenewald J.Z."/>
            <person name="Crous P.W."/>
            <person name="Seidl M.F."/>
        </authorList>
    </citation>
    <scope>NUCLEOTIDE SEQUENCE [LARGE SCALE GENOMIC DNA]</scope>
    <source>
        <strain evidence="2 3">CBS 122670</strain>
    </source>
</reference>
<organism evidence="2 3">
    <name type="scientific">Phyllosticta citricarpa</name>
    <dbReference type="NCBI Taxonomy" id="55181"/>
    <lineage>
        <taxon>Eukaryota</taxon>
        <taxon>Fungi</taxon>
        <taxon>Dikarya</taxon>
        <taxon>Ascomycota</taxon>
        <taxon>Pezizomycotina</taxon>
        <taxon>Dothideomycetes</taxon>
        <taxon>Dothideomycetes incertae sedis</taxon>
        <taxon>Botryosphaeriales</taxon>
        <taxon>Phyllostictaceae</taxon>
        <taxon>Phyllosticta</taxon>
    </lineage>
</organism>
<feature type="compositionally biased region" description="Polar residues" evidence="1">
    <location>
        <begin position="136"/>
        <end position="150"/>
    </location>
</feature>
<comment type="caution">
    <text evidence="2">The sequence shown here is derived from an EMBL/GenBank/DDBJ whole genome shotgun (WGS) entry which is preliminary data.</text>
</comment>
<feature type="region of interest" description="Disordered" evidence="1">
    <location>
        <begin position="45"/>
        <end position="68"/>
    </location>
</feature>
<dbReference type="EMBL" id="JBBPDW010000002">
    <property type="protein sequence ID" value="KAK7555858.1"/>
    <property type="molecule type" value="Genomic_DNA"/>
</dbReference>
<evidence type="ECO:0000256" key="1">
    <source>
        <dbReference type="SAM" id="MobiDB-lite"/>
    </source>
</evidence>